<dbReference type="Gene3D" id="3.40.50.1460">
    <property type="match status" value="1"/>
</dbReference>
<keyword evidence="5" id="KW-1185">Reference proteome</keyword>
<feature type="compositionally biased region" description="Polar residues" evidence="1">
    <location>
        <begin position="677"/>
        <end position="687"/>
    </location>
</feature>
<evidence type="ECO:0000313" key="5">
    <source>
        <dbReference type="Proteomes" id="UP000031561"/>
    </source>
</evidence>
<dbReference type="InterPro" id="IPR018247">
    <property type="entry name" value="EF_Hand_1_Ca_BS"/>
</dbReference>
<dbReference type="Pfam" id="PF00656">
    <property type="entry name" value="Peptidase_C14"/>
    <property type="match status" value="1"/>
</dbReference>
<name>A0ABD4T2H2_9CYAN</name>
<keyword evidence="2" id="KW-0472">Membrane</keyword>
<evidence type="ECO:0000256" key="1">
    <source>
        <dbReference type="SAM" id="MobiDB-lite"/>
    </source>
</evidence>
<sequence length="703" mass="77430">MSLTVGQLLYASFPGMGCRVVASRQVPANVKQAFVEDVVHQHWDADRSFLPGYRAAYLHQVSPEHTLFGWMYQDDIPTEVGRSSFPYFVCYHCSGVLDGESLETIFHCLEKGPVDSLDTTQVAVDLARVAIPDTLDYRPAQQGVKLPSSSYARCRLLLYKGVALNFFYAVEPDLSNLHGAQDPATSEFQGAIPDSDPAQERALALRQEQSALDLSPAAALIPASQQKVALVIGVSDYGEGFNPLPGVLQDVAAIQSVLEHPDMGGFDQVQVLINPDPQAMAEAIEGLFANRESDHLALLYFSGYGAIVDEQGKFSLATGITRSSDQGRVIRSTVITTDFLDDVMRSSHSEQQLVILDCALQPSGAGVAQGSLLGPGQIAKQLGGPKRTILTSSAFSHPPEVDKGSEEMSAYTFYLVEGLQTGMADLNSDGHISVREWHEYAKYRVRQASPALTPSIYGDRSIGLIQIATAPTHSPLLRYRREVDRLNRRGQLPPAHRTVLDVLKETLGLSTLEAEQIEVEVFKPHREYHQKLQQYAIAFAQITKQGTVLTEQTYRQCQQAQRRLGLTYGDKSPIEADMVQELEMIRWPQTRPALPTQDPEEVPQTAVSSPFEKLRHQLEPILRLSQVKLLTRAKQLTQARSFSAQDLLRQPWMLVGMGLLGLGLILLILLRPWEGSPQPSEPTTRGSESLGHLDQTAPIPLGP</sequence>
<feature type="transmembrane region" description="Helical" evidence="2">
    <location>
        <begin position="652"/>
        <end position="670"/>
    </location>
</feature>
<keyword evidence="2" id="KW-1133">Transmembrane helix</keyword>
<dbReference type="RefSeq" id="WP_166281176.1">
    <property type="nucleotide sequence ID" value="NZ_JTHE03000039.1"/>
</dbReference>
<feature type="region of interest" description="Disordered" evidence="1">
    <location>
        <begin position="676"/>
        <end position="703"/>
    </location>
</feature>
<proteinExistence type="predicted"/>
<dbReference type="InterPro" id="IPR011600">
    <property type="entry name" value="Pept_C14_caspase"/>
</dbReference>
<evidence type="ECO:0000256" key="2">
    <source>
        <dbReference type="SAM" id="Phobius"/>
    </source>
</evidence>
<comment type="caution">
    <text evidence="4">The sequence shown here is derived from an EMBL/GenBank/DDBJ whole genome shotgun (WGS) entry which is preliminary data.</text>
</comment>
<keyword evidence="2" id="KW-0812">Transmembrane</keyword>
<feature type="domain" description="Peptidase C14 caspase" evidence="3">
    <location>
        <begin position="227"/>
        <end position="445"/>
    </location>
</feature>
<dbReference type="EMBL" id="JTHE03000039">
    <property type="protein sequence ID" value="MCM1982437.1"/>
    <property type="molecule type" value="Genomic_DNA"/>
</dbReference>
<dbReference type="PROSITE" id="PS00018">
    <property type="entry name" value="EF_HAND_1"/>
    <property type="match status" value="1"/>
</dbReference>
<evidence type="ECO:0000259" key="3">
    <source>
        <dbReference type="Pfam" id="PF00656"/>
    </source>
</evidence>
<dbReference type="AlphaFoldDB" id="A0ABD4T2H2"/>
<evidence type="ECO:0000313" key="4">
    <source>
        <dbReference type="EMBL" id="MCM1982437.1"/>
    </source>
</evidence>
<reference evidence="4 5" key="1">
    <citation type="journal article" date="2015" name="Genome Announc.">
        <title>Draft Genome Sequence of Filamentous Marine Cyanobacterium Lyngbya confervoides Strain BDU141951.</title>
        <authorList>
            <person name="Chandrababunaidu M.M."/>
            <person name="Sen D."/>
            <person name="Tripathy S."/>
        </authorList>
    </citation>
    <scope>NUCLEOTIDE SEQUENCE [LARGE SCALE GENOMIC DNA]</scope>
    <source>
        <strain evidence="4 5">BDU141951</strain>
    </source>
</reference>
<dbReference type="Proteomes" id="UP000031561">
    <property type="component" value="Unassembled WGS sequence"/>
</dbReference>
<gene>
    <name evidence="4" type="ORF">QQ91_0006295</name>
</gene>
<accession>A0ABD4T2H2</accession>
<organism evidence="4 5">
    <name type="scientific">Lyngbya confervoides BDU141951</name>
    <dbReference type="NCBI Taxonomy" id="1574623"/>
    <lineage>
        <taxon>Bacteria</taxon>
        <taxon>Bacillati</taxon>
        <taxon>Cyanobacteriota</taxon>
        <taxon>Cyanophyceae</taxon>
        <taxon>Oscillatoriophycideae</taxon>
        <taxon>Oscillatoriales</taxon>
        <taxon>Microcoleaceae</taxon>
        <taxon>Lyngbya</taxon>
    </lineage>
</organism>
<protein>
    <submittedName>
        <fullName evidence="4">Caspase family protein</fullName>
    </submittedName>
</protein>